<accession>A0AAV5KTI7</accession>
<dbReference type="Proteomes" id="UP001054252">
    <property type="component" value="Unassembled WGS sequence"/>
</dbReference>
<evidence type="ECO:0000259" key="1">
    <source>
        <dbReference type="Pfam" id="PF03372"/>
    </source>
</evidence>
<comment type="caution">
    <text evidence="3">The sequence shown here is derived from an EMBL/GenBank/DDBJ whole genome shotgun (WGS) entry which is preliminary data.</text>
</comment>
<gene>
    <name evidence="3" type="ORF">SLEP1_g36991</name>
</gene>
<dbReference type="GO" id="GO:0003824">
    <property type="term" value="F:catalytic activity"/>
    <property type="evidence" value="ECO:0007669"/>
    <property type="project" value="InterPro"/>
</dbReference>
<keyword evidence="4" id="KW-1185">Reference proteome</keyword>
<dbReference type="InterPro" id="IPR036691">
    <property type="entry name" value="Endo/exonu/phosph_ase_sf"/>
</dbReference>
<dbReference type="Pfam" id="PF03372">
    <property type="entry name" value="Exo_endo_phos"/>
    <property type="match status" value="1"/>
</dbReference>
<evidence type="ECO:0000259" key="2">
    <source>
        <dbReference type="Pfam" id="PF14392"/>
    </source>
</evidence>
<dbReference type="Pfam" id="PF14392">
    <property type="entry name" value="zf-CCHC_4"/>
    <property type="match status" value="1"/>
</dbReference>
<dbReference type="AlphaFoldDB" id="A0AAV5KTI7"/>
<proteinExistence type="predicted"/>
<dbReference type="Gene3D" id="3.60.10.10">
    <property type="entry name" value="Endonuclease/exonuclease/phosphatase"/>
    <property type="match status" value="1"/>
</dbReference>
<reference evidence="3 4" key="1">
    <citation type="journal article" date="2021" name="Commun. Biol.">
        <title>The genome of Shorea leprosula (Dipterocarpaceae) highlights the ecological relevance of drought in aseasonal tropical rainforests.</title>
        <authorList>
            <person name="Ng K.K.S."/>
            <person name="Kobayashi M.J."/>
            <person name="Fawcett J.A."/>
            <person name="Hatakeyama M."/>
            <person name="Paape T."/>
            <person name="Ng C.H."/>
            <person name="Ang C.C."/>
            <person name="Tnah L.H."/>
            <person name="Lee C.T."/>
            <person name="Nishiyama T."/>
            <person name="Sese J."/>
            <person name="O'Brien M.J."/>
            <person name="Copetti D."/>
            <person name="Mohd Noor M.I."/>
            <person name="Ong R.C."/>
            <person name="Putra M."/>
            <person name="Sireger I.Z."/>
            <person name="Indrioko S."/>
            <person name="Kosugi Y."/>
            <person name="Izuno A."/>
            <person name="Isagi Y."/>
            <person name="Lee S.L."/>
            <person name="Shimizu K.K."/>
        </authorList>
    </citation>
    <scope>NUCLEOTIDE SEQUENCE [LARGE SCALE GENOMIC DNA]</scope>
    <source>
        <strain evidence="3">214</strain>
    </source>
</reference>
<organism evidence="3 4">
    <name type="scientific">Rubroshorea leprosula</name>
    <dbReference type="NCBI Taxonomy" id="152421"/>
    <lineage>
        <taxon>Eukaryota</taxon>
        <taxon>Viridiplantae</taxon>
        <taxon>Streptophyta</taxon>
        <taxon>Embryophyta</taxon>
        <taxon>Tracheophyta</taxon>
        <taxon>Spermatophyta</taxon>
        <taxon>Magnoliopsida</taxon>
        <taxon>eudicotyledons</taxon>
        <taxon>Gunneridae</taxon>
        <taxon>Pentapetalae</taxon>
        <taxon>rosids</taxon>
        <taxon>malvids</taxon>
        <taxon>Malvales</taxon>
        <taxon>Dipterocarpaceae</taxon>
        <taxon>Rubroshorea</taxon>
    </lineage>
</organism>
<name>A0AAV5KTI7_9ROSI</name>
<evidence type="ECO:0008006" key="5">
    <source>
        <dbReference type="Google" id="ProtNLM"/>
    </source>
</evidence>
<feature type="domain" description="Zinc knuckle CX2CX4HX4C" evidence="2">
    <location>
        <begin position="83"/>
        <end position="129"/>
    </location>
</feature>
<dbReference type="EMBL" id="BPVZ01000077">
    <property type="protein sequence ID" value="GKV27871.1"/>
    <property type="molecule type" value="Genomic_DNA"/>
</dbReference>
<evidence type="ECO:0000313" key="4">
    <source>
        <dbReference type="Proteomes" id="UP001054252"/>
    </source>
</evidence>
<dbReference type="SUPFAM" id="SSF56219">
    <property type="entry name" value="DNase I-like"/>
    <property type="match status" value="1"/>
</dbReference>
<sequence length="823" mass="94864">MPSGPGAFDNHIMVLQEAQGGRQVVKEELFEVPFWIQIHNLPPDRLTMESGKNIGSAMGRLIEVDVGEGNIWGSEYIRVRVGIDARRPLRRGMKLTLKGRPLWVSFRYERLPNFYYCCGMLDHVERDCEVGLELESMGTVERPYNDELRAIPWKIRQGRGANSGGWLRDASGKPVAEVGRRRRQVANLESPRIRESRDLRGSFSPNWRHEGLNMEKESNAHAHRRDLREGTIDSLVRISAQNFGDDGGGVDAGKRVIEADAEINRRELCDLKGVDMVRPIIGKDQSCVDIVEGVGPKNALGLVQGPENTLIVDNIGGQGSKTDIAFVFSSGPSNTPFKRRAWKKEARERKSSSSQLKHIVSRVKRKDEQEVVLRNEVEGGEKRGLGNPRAVRSLIELVRWKKPTVVFLSETRLDKRRMEGVRRRLGFKNCLTVDRVGTGGGLAMLWQDGVTLSLFSYSQNHLDMEVIGWGEQRWRFTGFYGHPERSNRRRSWALLRELATKSSLPWVIGGDFNDILDQEEKRGGEPQPEWLLSGFREAVVDCELTEVRMIGFPYTWSRGGVEEKLDRFLASREWQAFFPQAMVRSLPPLGSDHSPLLMNLMGRRIDYGRKQARRFRFEEMWLRDKQCQVMVEQGWNGQQGERGLVGVMHGLKACANSLDNWNRTQFGNVQERIKQCEERVQAIRRLPRTEERLQEEKEVLREVEEWLSREEVMWRQRSREVWLQDGDRNTKFFHGKASRRRERNRVARLMDARGVWKTDFMGLQEIATSYFTDLFSSSHPINIEQVTRCIERRVTSEENRYLLKEFKAEEVTAAIFQIQVINC</sequence>
<dbReference type="PANTHER" id="PTHR33710:SF62">
    <property type="entry name" value="DUF4283 DOMAIN PROTEIN"/>
    <property type="match status" value="1"/>
</dbReference>
<protein>
    <recommendedName>
        <fullName evidence="5">Zinc knuckle CX2CX4HX4C domain-containing protein</fullName>
    </recommendedName>
</protein>
<dbReference type="InterPro" id="IPR005135">
    <property type="entry name" value="Endo/exonuclease/phosphatase"/>
</dbReference>
<evidence type="ECO:0000313" key="3">
    <source>
        <dbReference type="EMBL" id="GKV27871.1"/>
    </source>
</evidence>
<feature type="domain" description="Endonuclease/exonuclease/phosphatase" evidence="1">
    <location>
        <begin position="378"/>
        <end position="593"/>
    </location>
</feature>
<dbReference type="PANTHER" id="PTHR33710">
    <property type="entry name" value="BNAC02G09200D PROTEIN"/>
    <property type="match status" value="1"/>
</dbReference>
<dbReference type="InterPro" id="IPR025836">
    <property type="entry name" value="Zn_knuckle_CX2CX4HX4C"/>
</dbReference>